<organism evidence="4 5">
    <name type="scientific">Streptomyces atratus</name>
    <dbReference type="NCBI Taxonomy" id="1893"/>
    <lineage>
        <taxon>Bacteria</taxon>
        <taxon>Bacillati</taxon>
        <taxon>Actinomycetota</taxon>
        <taxon>Actinomycetes</taxon>
        <taxon>Kitasatosporales</taxon>
        <taxon>Streptomycetaceae</taxon>
        <taxon>Streptomyces</taxon>
    </lineage>
</organism>
<dbReference type="Gene3D" id="1.25.40.10">
    <property type="entry name" value="Tetratricopeptide repeat domain"/>
    <property type="match status" value="1"/>
</dbReference>
<name>A0A2Z5J8R3_STRAR</name>
<dbReference type="SUPFAM" id="SSF52058">
    <property type="entry name" value="L domain-like"/>
    <property type="match status" value="1"/>
</dbReference>
<dbReference type="PROSITE" id="PS51450">
    <property type="entry name" value="LRR"/>
    <property type="match status" value="1"/>
</dbReference>
<dbReference type="AlphaFoldDB" id="A0A2Z5J8R3"/>
<dbReference type="Pfam" id="PF13855">
    <property type="entry name" value="LRR_8"/>
    <property type="match status" value="1"/>
</dbReference>
<evidence type="ECO:0000256" key="1">
    <source>
        <dbReference type="ARBA" id="ARBA00022614"/>
    </source>
</evidence>
<dbReference type="Pfam" id="PF23598">
    <property type="entry name" value="LRR_14"/>
    <property type="match status" value="1"/>
</dbReference>
<reference evidence="4 5" key="1">
    <citation type="journal article" date="2018" name="Front. Microbiol.">
        <title>Genome Sequencing of Streptomyces atratus SCSIOZH16 and Activation Production of Nocardamine via Metabolic Engineering.</title>
        <authorList>
            <person name="Li Y."/>
            <person name="Zhang C."/>
            <person name="Liu C."/>
            <person name="Ju J."/>
            <person name="Ma J."/>
        </authorList>
    </citation>
    <scope>NUCLEOTIDE SEQUENCE [LARGE SCALE GENOMIC DNA]</scope>
    <source>
        <strain evidence="4 5">SCSIO_ZH16</strain>
    </source>
</reference>
<proteinExistence type="predicted"/>
<sequence length="781" mass="86266">MADDESQSGPSVPPALTTVHSPVGYRLISAQEAEERFRVSADVGYPYVDFADEQEIRLYEGGLHVAGHLEPEGDSDWVPYNTVVDGDLTVDGDLAWWDDSGGNFFLVTGALRARNVLLSGCPNVVVRGDLEVAGGICGSYGEDGGVLVVCGRTRPRIIISMSYFGMTFAEQPQALLVADPHYTNCPVDFTGEELDTVLLPELLDDHGTADAWKIKEALREGRQVLRAGVRPSHLAALEELDALLVRAEEVTGLDLSGCKLRHFPEQLLSFPNLRVLSLEGNAELKTIDPRIGELAALEELHLAGTQLTGLPESIGRLRNLRLLDISDNAFTALPDSLGDLDRLEVLHAARLTCPLPDTLARLHTLRELDLSRQHQGRYNCDTLVDFPPIVTRLAGLRTLDLSYVWLASVPDELLNLTELEELNLSNSLSARLTRLPDLARLPRLRVLRLSGRAPGSNQPPPSRDLLSGIWDITTLEHLEIDRWGKETFDGREARTAFRALPGDAFTHLSNLRHIDLSFNELTTLPESFFGLRRLEFAGLRYTKLDRPTLERLRAMFPRTRLDLRDTGTKEVVHDPNWQSVHALVRTGAEKQAAQDHAAAVTAFEEAVALCAPGACHSDYDRLYAHYGLVDALGQLAENAPDGDRPEPTAKLIRYAEQTLSLIPGTIWHFTDEGAFQEEVKRRTGNALAWHLLHSGEPERALAAVEQALSVADAPEYDFVRDTQVRVLLALGRTNDAYRVADQILSRDPSFGDLTDIAALPEFQSWRQTQRTAAPEAPGSAR</sequence>
<dbReference type="InterPro" id="IPR050216">
    <property type="entry name" value="LRR_domain-containing"/>
</dbReference>
<gene>
    <name evidence="4" type="ORF">C5746_06815</name>
</gene>
<dbReference type="InterPro" id="IPR032675">
    <property type="entry name" value="LRR_dom_sf"/>
</dbReference>
<dbReference type="Proteomes" id="UP000252698">
    <property type="component" value="Chromosome"/>
</dbReference>
<dbReference type="InterPro" id="IPR001611">
    <property type="entry name" value="Leu-rich_rpt"/>
</dbReference>
<dbReference type="PANTHER" id="PTHR48051:SF1">
    <property type="entry name" value="RAS SUPPRESSOR PROTEIN 1"/>
    <property type="match status" value="1"/>
</dbReference>
<dbReference type="KEGG" id="sata:C5746_06815"/>
<feature type="domain" description="Disease resistance R13L4/SHOC-2-like LRR" evidence="3">
    <location>
        <begin position="257"/>
        <end position="400"/>
    </location>
</feature>
<dbReference type="PANTHER" id="PTHR48051">
    <property type="match status" value="1"/>
</dbReference>
<evidence type="ECO:0000256" key="2">
    <source>
        <dbReference type="ARBA" id="ARBA00022737"/>
    </source>
</evidence>
<dbReference type="GO" id="GO:0005737">
    <property type="term" value="C:cytoplasm"/>
    <property type="evidence" value="ECO:0007669"/>
    <property type="project" value="TreeGrafter"/>
</dbReference>
<evidence type="ECO:0000313" key="4">
    <source>
        <dbReference type="EMBL" id="AXE76664.1"/>
    </source>
</evidence>
<evidence type="ECO:0000313" key="5">
    <source>
        <dbReference type="Proteomes" id="UP000252698"/>
    </source>
</evidence>
<keyword evidence="2" id="KW-0677">Repeat</keyword>
<dbReference type="SUPFAM" id="SSF48452">
    <property type="entry name" value="TPR-like"/>
    <property type="match status" value="1"/>
</dbReference>
<keyword evidence="1" id="KW-0433">Leucine-rich repeat</keyword>
<evidence type="ECO:0000259" key="3">
    <source>
        <dbReference type="Pfam" id="PF23598"/>
    </source>
</evidence>
<dbReference type="SMART" id="SM00369">
    <property type="entry name" value="LRR_TYP"/>
    <property type="match status" value="4"/>
</dbReference>
<dbReference type="SMART" id="SM00364">
    <property type="entry name" value="LRR_BAC"/>
    <property type="match status" value="3"/>
</dbReference>
<dbReference type="InterPro" id="IPR055414">
    <property type="entry name" value="LRR_R13L4/SHOC2-like"/>
</dbReference>
<protein>
    <recommendedName>
        <fullName evidence="3">Disease resistance R13L4/SHOC-2-like LRR domain-containing protein</fullName>
    </recommendedName>
</protein>
<accession>A0A2Z5J8R3</accession>
<dbReference type="InterPro" id="IPR003591">
    <property type="entry name" value="Leu-rich_rpt_typical-subtyp"/>
</dbReference>
<dbReference type="InterPro" id="IPR011990">
    <property type="entry name" value="TPR-like_helical_dom_sf"/>
</dbReference>
<dbReference type="Gene3D" id="3.80.10.10">
    <property type="entry name" value="Ribonuclease Inhibitor"/>
    <property type="match status" value="1"/>
</dbReference>
<dbReference type="EMBL" id="CP027306">
    <property type="protein sequence ID" value="AXE76664.1"/>
    <property type="molecule type" value="Genomic_DNA"/>
</dbReference>